<evidence type="ECO:0000259" key="5">
    <source>
        <dbReference type="PROSITE" id="PS51084"/>
    </source>
</evidence>
<keyword evidence="4" id="KW-0732">Signal</keyword>
<feature type="signal peptide" evidence="4">
    <location>
        <begin position="1"/>
        <end position="18"/>
    </location>
</feature>
<protein>
    <recommendedName>
        <fullName evidence="5">HIT domain-containing protein</fullName>
    </recommendedName>
</protein>
<evidence type="ECO:0000256" key="1">
    <source>
        <dbReference type="PIRSR" id="PIRSR601310-1"/>
    </source>
</evidence>
<dbReference type="OrthoDB" id="672793at2759"/>
<dbReference type="Pfam" id="PF01230">
    <property type="entry name" value="HIT"/>
    <property type="match status" value="1"/>
</dbReference>
<dbReference type="AlphaFoldDB" id="A0A5N5Q7I9"/>
<evidence type="ECO:0000256" key="4">
    <source>
        <dbReference type="SAM" id="SignalP"/>
    </source>
</evidence>
<dbReference type="GO" id="GO:0009117">
    <property type="term" value="P:nucleotide metabolic process"/>
    <property type="evidence" value="ECO:0007669"/>
    <property type="project" value="TreeGrafter"/>
</dbReference>
<evidence type="ECO:0000313" key="7">
    <source>
        <dbReference type="Proteomes" id="UP000383932"/>
    </source>
</evidence>
<feature type="active site" description="Tele-AMP-histidine intermediate" evidence="1">
    <location>
        <position position="93"/>
    </location>
</feature>
<evidence type="ECO:0000256" key="3">
    <source>
        <dbReference type="PROSITE-ProRule" id="PRU00464"/>
    </source>
</evidence>
<comment type="caution">
    <text evidence="6">The sequence shown here is derived from an EMBL/GenBank/DDBJ whole genome shotgun (WGS) entry which is preliminary data.</text>
</comment>
<dbReference type="PANTHER" id="PTHR46648:SF1">
    <property type="entry name" value="ADENOSINE 5'-MONOPHOSPHORAMIDASE HNT1"/>
    <property type="match status" value="1"/>
</dbReference>
<dbReference type="PANTHER" id="PTHR46648">
    <property type="entry name" value="HIT FAMILY PROTEIN 1"/>
    <property type="match status" value="1"/>
</dbReference>
<dbReference type="Proteomes" id="UP000383932">
    <property type="component" value="Unassembled WGS sequence"/>
</dbReference>
<dbReference type="GO" id="GO:0003824">
    <property type="term" value="F:catalytic activity"/>
    <property type="evidence" value="ECO:0007669"/>
    <property type="project" value="InterPro"/>
</dbReference>
<dbReference type="SUPFAM" id="SSF54197">
    <property type="entry name" value="HIT-like"/>
    <property type="match status" value="1"/>
</dbReference>
<dbReference type="InterPro" id="IPR036265">
    <property type="entry name" value="HIT-like_sf"/>
</dbReference>
<feature type="chain" id="PRO_5024281211" description="HIT domain-containing protein" evidence="4">
    <location>
        <begin position="19"/>
        <end position="133"/>
    </location>
</feature>
<dbReference type="PROSITE" id="PS51084">
    <property type="entry name" value="HIT_2"/>
    <property type="match status" value="1"/>
</dbReference>
<feature type="domain" description="HIT" evidence="5">
    <location>
        <begin position="11"/>
        <end position="107"/>
    </location>
</feature>
<dbReference type="Gene3D" id="3.30.428.10">
    <property type="entry name" value="HIT-like"/>
    <property type="match status" value="1"/>
</dbReference>
<evidence type="ECO:0000313" key="6">
    <source>
        <dbReference type="EMBL" id="KAB5587722.1"/>
    </source>
</evidence>
<accession>A0A5N5Q7I9</accession>
<dbReference type="InterPro" id="IPR001310">
    <property type="entry name" value="Histidine_triad_HIT"/>
</dbReference>
<dbReference type="InterPro" id="IPR011146">
    <property type="entry name" value="HIT-like"/>
</dbReference>
<dbReference type="EMBL" id="SSOP01000835">
    <property type="protein sequence ID" value="KAB5587722.1"/>
    <property type="molecule type" value="Genomic_DNA"/>
</dbReference>
<proteinExistence type="predicted"/>
<organism evidence="6 7">
    <name type="scientific">Ceratobasidium theobromae</name>
    <dbReference type="NCBI Taxonomy" id="1582974"/>
    <lineage>
        <taxon>Eukaryota</taxon>
        <taxon>Fungi</taxon>
        <taxon>Dikarya</taxon>
        <taxon>Basidiomycota</taxon>
        <taxon>Agaricomycotina</taxon>
        <taxon>Agaricomycetes</taxon>
        <taxon>Cantharellales</taxon>
        <taxon>Ceratobasidiaceae</taxon>
        <taxon>Ceratobasidium</taxon>
    </lineage>
</organism>
<reference evidence="6 7" key="1">
    <citation type="journal article" date="2019" name="Fungal Biol. Biotechnol.">
        <title>Draft genome sequence of fastidious pathogen Ceratobasidium theobromae, which causes vascular-streak dieback in Theobroma cacao.</title>
        <authorList>
            <person name="Ali S.S."/>
            <person name="Asman A."/>
            <person name="Shao J."/>
            <person name="Firmansyah A.P."/>
            <person name="Susilo A.W."/>
            <person name="Rosmana A."/>
            <person name="McMahon P."/>
            <person name="Junaid M."/>
            <person name="Guest D."/>
            <person name="Kheng T.Y."/>
            <person name="Meinhardt L.W."/>
            <person name="Bailey B.A."/>
        </authorList>
    </citation>
    <scope>NUCLEOTIDE SEQUENCE [LARGE SCALE GENOMIC DNA]</scope>
    <source>
        <strain evidence="6 7">CT2</strain>
    </source>
</reference>
<keyword evidence="7" id="KW-1185">Reference proteome</keyword>
<name>A0A5N5Q7I9_9AGAM</name>
<evidence type="ECO:0000256" key="2">
    <source>
        <dbReference type="PIRSR" id="PIRSR601310-3"/>
    </source>
</evidence>
<sequence length="133" mass="14930">MEPTALAVFANIIMLLTGELPSMKLMETEKLYAFLDIYPLSKGHALVIPKYHGEKLHDVPDDYLADAMVMAKKIAIATGATDYNILQVIPHVHFHIIPKPSESDEEGLVIGWPLKKGVEDELKKLYQDMKSKL</sequence>
<feature type="short sequence motif" description="Histidine triad motif" evidence="2 3">
    <location>
        <begin position="91"/>
        <end position="95"/>
    </location>
</feature>
<gene>
    <name evidence="6" type="ORF">CTheo_8837</name>
</gene>
<dbReference type="PRINTS" id="PR00332">
    <property type="entry name" value="HISTRIAD"/>
</dbReference>